<dbReference type="GO" id="GO:0016226">
    <property type="term" value="P:iron-sulfur cluster assembly"/>
    <property type="evidence" value="ECO:0007669"/>
    <property type="project" value="UniProtKB-UniRule"/>
</dbReference>
<dbReference type="Gene3D" id="3.30.920.10">
    <property type="entry name" value="Frataxin/CyaY"/>
    <property type="match status" value="1"/>
</dbReference>
<evidence type="ECO:0000256" key="4">
    <source>
        <dbReference type="HAMAP-Rule" id="MF_00142"/>
    </source>
</evidence>
<name>A0A060NFD1_9BURK</name>
<evidence type="ECO:0000313" key="6">
    <source>
        <dbReference type="Proteomes" id="UP000067461"/>
    </source>
</evidence>
<protein>
    <recommendedName>
        <fullName evidence="4">Iron-sulfur cluster assembly protein CyaY</fullName>
    </recommendedName>
</protein>
<dbReference type="PROSITE" id="PS01344">
    <property type="entry name" value="FRATAXIN_1"/>
    <property type="match status" value="1"/>
</dbReference>
<reference evidence="5 6" key="1">
    <citation type="journal article" date="2014" name="Nat. Commun.">
        <title>Physiological and genomic features of highly alkaliphilic hydrogen-utilizing Betaproteobacteria from a continental serpentinizing site.</title>
        <authorList>
            <person name="Suzuki S."/>
            <person name="Kuenen J.G."/>
            <person name="Schipper K."/>
            <person name="van der Velde S."/>
            <person name="Ishii S."/>
            <person name="Wu A."/>
            <person name="Sorokin D.Y."/>
            <person name="Tenney A."/>
            <person name="Meng X.Y."/>
            <person name="Morrill P.L."/>
            <person name="Kamagata Y."/>
            <person name="Muyzer G."/>
            <person name="Nealson K.H."/>
        </authorList>
    </citation>
    <scope>NUCLEOTIDE SEQUENCE [LARGE SCALE GENOMIC DNA]</scope>
    <source>
        <strain evidence="5 6">A1</strain>
    </source>
</reference>
<evidence type="ECO:0000256" key="3">
    <source>
        <dbReference type="ARBA" id="ARBA00023004"/>
    </source>
</evidence>
<dbReference type="InterPro" id="IPR047584">
    <property type="entry name" value="CyaY"/>
</dbReference>
<evidence type="ECO:0000256" key="2">
    <source>
        <dbReference type="ARBA" id="ARBA00022723"/>
    </source>
</evidence>
<dbReference type="HAMAP" id="MF_00142">
    <property type="entry name" value="CyaY"/>
    <property type="match status" value="1"/>
</dbReference>
<comment type="similarity">
    <text evidence="1 4">Belongs to the frataxin family.</text>
</comment>
<dbReference type="RefSeq" id="WP_045530529.1">
    <property type="nucleotide sequence ID" value="NZ_AP014568.1"/>
</dbReference>
<dbReference type="InterPro" id="IPR020895">
    <property type="entry name" value="Frataxin_CS"/>
</dbReference>
<dbReference type="NCBIfam" id="TIGR03421">
    <property type="entry name" value="FeS_CyaY"/>
    <property type="match status" value="1"/>
</dbReference>
<dbReference type="GO" id="GO:0008199">
    <property type="term" value="F:ferric iron binding"/>
    <property type="evidence" value="ECO:0007669"/>
    <property type="project" value="InterPro"/>
</dbReference>
<dbReference type="InterPro" id="IPR036524">
    <property type="entry name" value="Frataxin/CyaY_sf"/>
</dbReference>
<dbReference type="STRING" id="1458425.SRAA_0267"/>
<dbReference type="OrthoDB" id="285675at2"/>
<accession>A0A060NFD1</accession>
<dbReference type="EMBL" id="AP014568">
    <property type="protein sequence ID" value="BAO80121.1"/>
    <property type="molecule type" value="Genomic_DNA"/>
</dbReference>
<dbReference type="PROSITE" id="PS50810">
    <property type="entry name" value="FRATAXIN_2"/>
    <property type="match status" value="1"/>
</dbReference>
<evidence type="ECO:0000256" key="1">
    <source>
        <dbReference type="ARBA" id="ARBA00008183"/>
    </source>
</evidence>
<gene>
    <name evidence="4" type="primary">cyaY</name>
    <name evidence="5" type="ORF">SRAA_0267</name>
</gene>
<evidence type="ECO:0000313" key="5">
    <source>
        <dbReference type="EMBL" id="BAO80121.1"/>
    </source>
</evidence>
<keyword evidence="3 4" id="KW-0408">Iron</keyword>
<dbReference type="AlphaFoldDB" id="A0A060NFD1"/>
<sequence>MNDTEYLNRAEALLQAVERCCDRINDESEVDIDNQRVGSMVTLVFRDGSQIVINLQKPLHEVWMAARSGGTHYRFDGQHWLDTKGAGEFFERLSQEASAQARAGLRFSSGA</sequence>
<dbReference type="Pfam" id="PF01491">
    <property type="entry name" value="Frataxin_Cyay"/>
    <property type="match status" value="1"/>
</dbReference>
<dbReference type="SMART" id="SM01219">
    <property type="entry name" value="Frataxin_Cyay"/>
    <property type="match status" value="1"/>
</dbReference>
<dbReference type="KEGG" id="cbaa:SRAA_0267"/>
<keyword evidence="2 4" id="KW-0479">Metal-binding</keyword>
<dbReference type="SUPFAM" id="SSF55387">
    <property type="entry name" value="Frataxin/Nqo15-like"/>
    <property type="match status" value="1"/>
</dbReference>
<keyword evidence="6" id="KW-1185">Reference proteome</keyword>
<dbReference type="HOGENOM" id="CLU_080880_3_0_4"/>
<dbReference type="InterPro" id="IPR002908">
    <property type="entry name" value="Frataxin/CyaY"/>
</dbReference>
<comment type="function">
    <text evidence="4">Involved in iron-sulfur (Fe-S) cluster assembly. May act as a regulator of Fe-S biogenesis.</text>
</comment>
<dbReference type="Proteomes" id="UP000067461">
    <property type="component" value="Chromosome"/>
</dbReference>
<organism evidence="5 6">
    <name type="scientific">Serpentinimonas raichei</name>
    <dbReference type="NCBI Taxonomy" id="1458425"/>
    <lineage>
        <taxon>Bacteria</taxon>
        <taxon>Pseudomonadati</taxon>
        <taxon>Pseudomonadota</taxon>
        <taxon>Betaproteobacteria</taxon>
        <taxon>Burkholderiales</taxon>
        <taxon>Comamonadaceae</taxon>
        <taxon>Serpentinimonas</taxon>
    </lineage>
</organism>
<dbReference type="GO" id="GO:0005737">
    <property type="term" value="C:cytoplasm"/>
    <property type="evidence" value="ECO:0007669"/>
    <property type="project" value="UniProtKB-ARBA"/>
</dbReference>
<proteinExistence type="inferred from homology"/>